<organism evidence="2 3">
    <name type="scientific">Marine Group III euryarchaeote CG-Bathy1</name>
    <dbReference type="NCBI Taxonomy" id="1889001"/>
    <lineage>
        <taxon>Archaea</taxon>
        <taxon>Methanobacteriati</taxon>
        <taxon>Thermoplasmatota</taxon>
        <taxon>Thermoplasmata</taxon>
        <taxon>Candidatus Thermoprofundales</taxon>
    </lineage>
</organism>
<reference evidence="2 3" key="1">
    <citation type="submission" date="2016-08" db="EMBL/GenBank/DDBJ databases">
        <title>New Insights into Marine Group III Euryarchaeota, from dark to light.</title>
        <authorList>
            <person name="Haro-Moreno J.M."/>
            <person name="Rodriguez-Valera F."/>
            <person name="Lopez-Garcia P."/>
            <person name="Moreira D."/>
            <person name="Martin-Cuadrado A.B."/>
        </authorList>
    </citation>
    <scope>NUCLEOTIDE SEQUENCE [LARGE SCALE GENOMIC DNA]</scope>
    <source>
        <strain evidence="2">CG-Bathy1</strain>
    </source>
</reference>
<dbReference type="Proteomes" id="UP000183815">
    <property type="component" value="Unassembled WGS sequence"/>
</dbReference>
<dbReference type="GO" id="GO:0016628">
    <property type="term" value="F:oxidoreductase activity, acting on the CH-CH group of donors, NAD or NADP as acceptor"/>
    <property type="evidence" value="ECO:0007669"/>
    <property type="project" value="InterPro"/>
</dbReference>
<dbReference type="Pfam" id="PF13450">
    <property type="entry name" value="NAD_binding_8"/>
    <property type="match status" value="1"/>
</dbReference>
<evidence type="ECO:0000259" key="1">
    <source>
        <dbReference type="Pfam" id="PF22578"/>
    </source>
</evidence>
<dbReference type="Gene3D" id="3.50.50.60">
    <property type="entry name" value="FAD/NAD(P)-binding domain"/>
    <property type="match status" value="1"/>
</dbReference>
<dbReference type="AlphaFoldDB" id="A0A1J5TZ79"/>
<protein>
    <recommendedName>
        <fullName evidence="1">Digeranylgeranylglycerophospholipid reductase catalytic domain-containing protein</fullName>
    </recommendedName>
</protein>
<dbReference type="InterPro" id="IPR011777">
    <property type="entry name" value="Geranylgeranyl_Rdtase_fam"/>
</dbReference>
<dbReference type="InterPro" id="IPR050407">
    <property type="entry name" value="Geranylgeranyl_reductase"/>
</dbReference>
<dbReference type="Pfam" id="PF22578">
    <property type="entry name" value="GGR_cat"/>
    <property type="match status" value="1"/>
</dbReference>
<dbReference type="PANTHER" id="PTHR42685:SF22">
    <property type="entry name" value="CONDITIONED MEDIUM FACTOR RECEPTOR 1"/>
    <property type="match status" value="1"/>
</dbReference>
<gene>
    <name evidence="2" type="ORF">BEU04_04330</name>
</gene>
<evidence type="ECO:0000313" key="3">
    <source>
        <dbReference type="Proteomes" id="UP000183815"/>
    </source>
</evidence>
<comment type="caution">
    <text evidence="2">The sequence shown here is derived from an EMBL/GenBank/DDBJ whole genome shotgun (WGS) entry which is preliminary data.</text>
</comment>
<dbReference type="InterPro" id="IPR054715">
    <property type="entry name" value="GGR_cat"/>
</dbReference>
<dbReference type="InterPro" id="IPR036188">
    <property type="entry name" value="FAD/NAD-bd_sf"/>
</dbReference>
<dbReference type="EMBL" id="MIYU01000005">
    <property type="protein sequence ID" value="OIR19100.1"/>
    <property type="molecule type" value="Genomic_DNA"/>
</dbReference>
<dbReference type="SUPFAM" id="SSF51905">
    <property type="entry name" value="FAD/NAD(P)-binding domain"/>
    <property type="match status" value="1"/>
</dbReference>
<sequence>MDKSWDLIIIGGGPAGSTAARYASSAGIKTLVLDRSKEIGHPLQCGELIPSNRQLEELCPNVPDISDLIQLSSSAISRTTDRLDLVTPSGKKLSYPFEGQILNRPVHDDEIAKLAIKEGAIFHKNSTVIDIIGNRVFLETGDFFEGKVIIGAGGPHDPLARKFWNTNLTTVPVSFFLLEGEFNNNVEIHFGSMAPGGYAWVIPKDGGANIGVGIQPKFSNKYSIKDKANAFVSQFPGKIVYRGGGVIPISGPVKTMVKENYLLVGDSAGTVFPSNGAGISLAMISGRLAGQSVSEHIKYGTSLLSYQYNWDKQVGDNMKYSKRSFTLGKSLFYAPDWSINLGFNNLTKPLLWRAITCQPMFGLF</sequence>
<feature type="domain" description="Digeranylgeranylglycerophospholipid reductase catalytic" evidence="1">
    <location>
        <begin position="184"/>
        <end position="234"/>
    </location>
</feature>
<proteinExistence type="predicted"/>
<dbReference type="NCBIfam" id="TIGR02032">
    <property type="entry name" value="GG-red-SF"/>
    <property type="match status" value="1"/>
</dbReference>
<dbReference type="PANTHER" id="PTHR42685">
    <property type="entry name" value="GERANYLGERANYL DIPHOSPHATE REDUCTASE"/>
    <property type="match status" value="1"/>
</dbReference>
<dbReference type="PRINTS" id="PR00420">
    <property type="entry name" value="RNGMNOXGNASE"/>
</dbReference>
<evidence type="ECO:0000313" key="2">
    <source>
        <dbReference type="EMBL" id="OIR19100.1"/>
    </source>
</evidence>
<accession>A0A1J5TZ79</accession>
<name>A0A1J5TZ79_9ARCH</name>